<dbReference type="AlphaFoldDB" id="A0A0F9D3L8"/>
<protein>
    <submittedName>
        <fullName evidence="2">Uncharacterized protein</fullName>
    </submittedName>
</protein>
<sequence length="107" mass="11243">MIGGTDAQQALDSQDVVQATQVVAQRPLRGSDVARQVDALATPSSVPLQRHSPTPAAEDSEARVDGDGLRPVGTATPRVTRVEVDEAFAKVEGQRAASSTVICAYSW</sequence>
<feature type="region of interest" description="Disordered" evidence="1">
    <location>
        <begin position="40"/>
        <end position="76"/>
    </location>
</feature>
<accession>A0A0F9D3L8</accession>
<dbReference type="EMBL" id="LAZR01041276">
    <property type="protein sequence ID" value="KKL12391.1"/>
    <property type="molecule type" value="Genomic_DNA"/>
</dbReference>
<organism evidence="2">
    <name type="scientific">marine sediment metagenome</name>
    <dbReference type="NCBI Taxonomy" id="412755"/>
    <lineage>
        <taxon>unclassified sequences</taxon>
        <taxon>metagenomes</taxon>
        <taxon>ecological metagenomes</taxon>
    </lineage>
</organism>
<feature type="non-terminal residue" evidence="2">
    <location>
        <position position="107"/>
    </location>
</feature>
<proteinExistence type="predicted"/>
<comment type="caution">
    <text evidence="2">The sequence shown here is derived from an EMBL/GenBank/DDBJ whole genome shotgun (WGS) entry which is preliminary data.</text>
</comment>
<gene>
    <name evidence="2" type="ORF">LCGC14_2536200</name>
</gene>
<evidence type="ECO:0000256" key="1">
    <source>
        <dbReference type="SAM" id="MobiDB-lite"/>
    </source>
</evidence>
<reference evidence="2" key="1">
    <citation type="journal article" date="2015" name="Nature">
        <title>Complex archaea that bridge the gap between prokaryotes and eukaryotes.</title>
        <authorList>
            <person name="Spang A."/>
            <person name="Saw J.H."/>
            <person name="Jorgensen S.L."/>
            <person name="Zaremba-Niedzwiedzka K."/>
            <person name="Martijn J."/>
            <person name="Lind A.E."/>
            <person name="van Eijk R."/>
            <person name="Schleper C."/>
            <person name="Guy L."/>
            <person name="Ettema T.J."/>
        </authorList>
    </citation>
    <scope>NUCLEOTIDE SEQUENCE</scope>
</reference>
<evidence type="ECO:0000313" key="2">
    <source>
        <dbReference type="EMBL" id="KKL12391.1"/>
    </source>
</evidence>
<name>A0A0F9D3L8_9ZZZZ</name>